<dbReference type="SUPFAM" id="SSF82649">
    <property type="entry name" value="SufE/NifU"/>
    <property type="match status" value="1"/>
</dbReference>
<dbReference type="Pfam" id="PF02657">
    <property type="entry name" value="SufE"/>
    <property type="match status" value="1"/>
</dbReference>
<comment type="caution">
    <text evidence="3">The sequence shown here is derived from an EMBL/GenBank/DDBJ whole genome shotgun (WGS) entry which is preliminary data.</text>
</comment>
<feature type="domain" description="Fe-S metabolism associated" evidence="2">
    <location>
        <begin position="11"/>
        <end position="132"/>
    </location>
</feature>
<dbReference type="Proteomes" id="UP001501508">
    <property type="component" value="Unassembled WGS sequence"/>
</dbReference>
<dbReference type="EMBL" id="BAABEY010000028">
    <property type="protein sequence ID" value="GAA4442947.1"/>
    <property type="molecule type" value="Genomic_DNA"/>
</dbReference>
<dbReference type="PANTHER" id="PTHR43597">
    <property type="entry name" value="SULFUR ACCEPTOR PROTEIN CSDE"/>
    <property type="match status" value="1"/>
</dbReference>
<keyword evidence="4" id="KW-1185">Reference proteome</keyword>
<dbReference type="RefSeq" id="WP_345030745.1">
    <property type="nucleotide sequence ID" value="NZ_BAABEY010000028.1"/>
</dbReference>
<comment type="similarity">
    <text evidence="1">Belongs to the SufE family.</text>
</comment>
<dbReference type="Gene3D" id="3.90.1010.10">
    <property type="match status" value="1"/>
</dbReference>
<organism evidence="3 4">
    <name type="scientific">Ravibacter arvi</name>
    <dbReference type="NCBI Taxonomy" id="2051041"/>
    <lineage>
        <taxon>Bacteria</taxon>
        <taxon>Pseudomonadati</taxon>
        <taxon>Bacteroidota</taxon>
        <taxon>Cytophagia</taxon>
        <taxon>Cytophagales</taxon>
        <taxon>Spirosomataceae</taxon>
        <taxon>Ravibacter</taxon>
    </lineage>
</organism>
<evidence type="ECO:0000313" key="3">
    <source>
        <dbReference type="EMBL" id="GAA4442947.1"/>
    </source>
</evidence>
<reference evidence="4" key="1">
    <citation type="journal article" date="2019" name="Int. J. Syst. Evol. Microbiol.">
        <title>The Global Catalogue of Microorganisms (GCM) 10K type strain sequencing project: providing services to taxonomists for standard genome sequencing and annotation.</title>
        <authorList>
            <consortium name="The Broad Institute Genomics Platform"/>
            <consortium name="The Broad Institute Genome Sequencing Center for Infectious Disease"/>
            <person name="Wu L."/>
            <person name="Ma J."/>
        </authorList>
    </citation>
    <scope>NUCLEOTIDE SEQUENCE [LARGE SCALE GENOMIC DNA]</scope>
    <source>
        <strain evidence="4">JCM 31920</strain>
    </source>
</reference>
<evidence type="ECO:0000313" key="4">
    <source>
        <dbReference type="Proteomes" id="UP001501508"/>
    </source>
</evidence>
<gene>
    <name evidence="3" type="ORF">GCM10023091_30620</name>
</gene>
<protein>
    <submittedName>
        <fullName evidence="3">SufE family protein</fullName>
    </submittedName>
</protein>
<accession>A0ABP8M2M1</accession>
<dbReference type="InterPro" id="IPR003808">
    <property type="entry name" value="Fe-S_metab-assoc_dom"/>
</dbReference>
<name>A0ABP8M2M1_9BACT</name>
<evidence type="ECO:0000259" key="2">
    <source>
        <dbReference type="Pfam" id="PF02657"/>
    </source>
</evidence>
<sequence length="142" mass="15879">MTINEKQDEIVESFELFDEPLDKTQYIIDLGKKLPAMDGKYKTEDHLIKGCQSKVWLGAELKGDRLYFYGDGEPEAQIAKGLISMLIDVLSGHGPEEIAGADLYFIEKVGMNNLVTSRRAGGLSSMIQRMKQYGEAYARLLA</sequence>
<evidence type="ECO:0000256" key="1">
    <source>
        <dbReference type="ARBA" id="ARBA00010282"/>
    </source>
</evidence>
<proteinExistence type="inferred from homology"/>
<dbReference type="PANTHER" id="PTHR43597:SF5">
    <property type="entry name" value="SUFE-LIKE PROTEIN 2, CHLOROPLASTIC"/>
    <property type="match status" value="1"/>
</dbReference>